<protein>
    <submittedName>
        <fullName evidence="1">Uncharacterized protein</fullName>
    </submittedName>
</protein>
<evidence type="ECO:0000313" key="1">
    <source>
        <dbReference type="EMBL" id="CAI0385252.1"/>
    </source>
</evidence>
<proteinExistence type="predicted"/>
<comment type="caution">
    <text evidence="1">The sequence shown here is derived from an EMBL/GenBank/DDBJ whole genome shotgun (WGS) entry which is preliminary data.</text>
</comment>
<dbReference type="EMBL" id="CAMGYJ010000002">
    <property type="protein sequence ID" value="CAI0385252.1"/>
    <property type="molecule type" value="Genomic_DNA"/>
</dbReference>
<dbReference type="AlphaFoldDB" id="A0AAV0HK87"/>
<organism evidence="1 2">
    <name type="scientific">Linum tenue</name>
    <dbReference type="NCBI Taxonomy" id="586396"/>
    <lineage>
        <taxon>Eukaryota</taxon>
        <taxon>Viridiplantae</taxon>
        <taxon>Streptophyta</taxon>
        <taxon>Embryophyta</taxon>
        <taxon>Tracheophyta</taxon>
        <taxon>Spermatophyta</taxon>
        <taxon>Magnoliopsida</taxon>
        <taxon>eudicotyledons</taxon>
        <taxon>Gunneridae</taxon>
        <taxon>Pentapetalae</taxon>
        <taxon>rosids</taxon>
        <taxon>fabids</taxon>
        <taxon>Malpighiales</taxon>
        <taxon>Linaceae</taxon>
        <taxon>Linum</taxon>
    </lineage>
</organism>
<reference evidence="1" key="1">
    <citation type="submission" date="2022-08" db="EMBL/GenBank/DDBJ databases">
        <authorList>
            <person name="Gutierrez-Valencia J."/>
        </authorList>
    </citation>
    <scope>NUCLEOTIDE SEQUENCE</scope>
</reference>
<evidence type="ECO:0000313" key="2">
    <source>
        <dbReference type="Proteomes" id="UP001154282"/>
    </source>
</evidence>
<accession>A0AAV0HK87</accession>
<dbReference type="Proteomes" id="UP001154282">
    <property type="component" value="Unassembled WGS sequence"/>
</dbReference>
<name>A0AAV0HK87_9ROSI</name>
<gene>
    <name evidence="1" type="ORF">LITE_LOCUS4727</name>
</gene>
<keyword evidence="2" id="KW-1185">Reference proteome</keyword>
<sequence length="111" mass="12753">MEGLCQNMRIDRRVRSKYGICYGDSSWVLAAQACNRNCTSEANVELEVNESDQEHKDVSRAKDFGYELISRVRRGKAHSKCSFKDNQNLSSWRVNVRRVSATIWCLINVGH</sequence>